<dbReference type="GO" id="GO:0015225">
    <property type="term" value="F:biotin transmembrane transporter activity"/>
    <property type="evidence" value="ECO:0007669"/>
    <property type="project" value="UniProtKB-UniRule"/>
</dbReference>
<comment type="similarity">
    <text evidence="2 8">Belongs to the BioY family.</text>
</comment>
<dbReference type="EMBL" id="CP026118">
    <property type="protein sequence ID" value="QAS53561.1"/>
    <property type="molecule type" value="Genomic_DNA"/>
</dbReference>
<evidence type="ECO:0000313" key="10">
    <source>
        <dbReference type="EMBL" id="QAS53561.1"/>
    </source>
</evidence>
<evidence type="ECO:0000256" key="3">
    <source>
        <dbReference type="ARBA" id="ARBA00022448"/>
    </source>
</evidence>
<reference evidence="10 11" key="1">
    <citation type="submission" date="2018-01" db="EMBL/GenBank/DDBJ databases">
        <title>The whole genome sequencing and assembly of Halobacillus litoralis ERB031 strain.</title>
        <authorList>
            <person name="Lee S.-J."/>
            <person name="Park M.-K."/>
            <person name="Kim J.-Y."/>
            <person name="Lee Y.-J."/>
            <person name="Yi H."/>
            <person name="Bahn Y.-S."/>
            <person name="Kim J.F."/>
            <person name="Lee D.-W."/>
        </authorList>
    </citation>
    <scope>NUCLEOTIDE SEQUENCE [LARGE SCALE GENOMIC DNA]</scope>
    <source>
        <strain evidence="10 11">ERB 031</strain>
    </source>
</reference>
<accession>A0A410MFR0</accession>
<evidence type="ECO:0000256" key="4">
    <source>
        <dbReference type="ARBA" id="ARBA00022475"/>
    </source>
</evidence>
<dbReference type="Pfam" id="PF02632">
    <property type="entry name" value="BioY"/>
    <property type="match status" value="1"/>
</dbReference>
<evidence type="ECO:0000256" key="1">
    <source>
        <dbReference type="ARBA" id="ARBA00004651"/>
    </source>
</evidence>
<keyword evidence="3 8" id="KW-0813">Transport</keyword>
<evidence type="ECO:0000313" key="11">
    <source>
        <dbReference type="Proteomes" id="UP000287756"/>
    </source>
</evidence>
<dbReference type="PANTHER" id="PTHR34295:SF4">
    <property type="entry name" value="BIOTIN TRANSPORTER BIOY-RELATED"/>
    <property type="match status" value="1"/>
</dbReference>
<keyword evidence="7 8" id="KW-0472">Membrane</keyword>
<sequence length="190" mass="20444">MKLRTMLYASLFAAIMGALGFFPPIVTPFTPVPITAQTLGLMLAGSILGAKRGGLSMLLFVLLIAIGVPLLSGGRGGLGVFFGPSGGYIMSYPIAAFIIGFLVERFWKNLKLWYYLVFNFIGGVVFVYACGVTYLSFITNTPWPAAAFAALVYIPGDVAKIAIASILAQQLNRVYPLMHKNSSNDYQKAA</sequence>
<gene>
    <name evidence="10" type="ORF">HLI_15810</name>
</gene>
<dbReference type="OrthoDB" id="9803495at2"/>
<dbReference type="KEGG" id="hli:HLI_15810"/>
<feature type="transmembrane region" description="Helical" evidence="9">
    <location>
        <begin position="7"/>
        <end position="26"/>
    </location>
</feature>
<dbReference type="PIRSF" id="PIRSF016661">
    <property type="entry name" value="BioY"/>
    <property type="match status" value="1"/>
</dbReference>
<evidence type="ECO:0000256" key="9">
    <source>
        <dbReference type="SAM" id="Phobius"/>
    </source>
</evidence>
<dbReference type="Proteomes" id="UP000287756">
    <property type="component" value="Chromosome"/>
</dbReference>
<proteinExistence type="inferred from homology"/>
<dbReference type="Gene3D" id="1.10.1760.20">
    <property type="match status" value="1"/>
</dbReference>
<dbReference type="InterPro" id="IPR003784">
    <property type="entry name" value="BioY"/>
</dbReference>
<dbReference type="PANTHER" id="PTHR34295">
    <property type="entry name" value="BIOTIN TRANSPORTER BIOY"/>
    <property type="match status" value="1"/>
</dbReference>
<keyword evidence="4 8" id="KW-1003">Cell membrane</keyword>
<feature type="transmembrane region" description="Helical" evidence="9">
    <location>
        <begin position="112"/>
        <end position="137"/>
    </location>
</feature>
<evidence type="ECO:0000256" key="6">
    <source>
        <dbReference type="ARBA" id="ARBA00022989"/>
    </source>
</evidence>
<feature type="transmembrane region" description="Helical" evidence="9">
    <location>
        <begin position="57"/>
        <end position="74"/>
    </location>
</feature>
<protein>
    <recommendedName>
        <fullName evidence="8">Biotin transporter</fullName>
    </recommendedName>
</protein>
<feature type="transmembrane region" description="Helical" evidence="9">
    <location>
        <begin position="143"/>
        <end position="168"/>
    </location>
</feature>
<organism evidence="10 11">
    <name type="scientific">Halobacillus litoralis</name>
    <dbReference type="NCBI Taxonomy" id="45668"/>
    <lineage>
        <taxon>Bacteria</taxon>
        <taxon>Bacillati</taxon>
        <taxon>Bacillota</taxon>
        <taxon>Bacilli</taxon>
        <taxon>Bacillales</taxon>
        <taxon>Bacillaceae</taxon>
        <taxon>Halobacillus</taxon>
    </lineage>
</organism>
<dbReference type="RefSeq" id="WP_128525834.1">
    <property type="nucleotide sequence ID" value="NZ_CANLVY010000001.1"/>
</dbReference>
<keyword evidence="6 9" id="KW-1133">Transmembrane helix</keyword>
<evidence type="ECO:0000256" key="8">
    <source>
        <dbReference type="PIRNR" id="PIRNR016661"/>
    </source>
</evidence>
<evidence type="ECO:0000256" key="2">
    <source>
        <dbReference type="ARBA" id="ARBA00010692"/>
    </source>
</evidence>
<dbReference type="AlphaFoldDB" id="A0A410MFR0"/>
<name>A0A410MFR0_9BACI</name>
<feature type="transmembrane region" description="Helical" evidence="9">
    <location>
        <begin position="32"/>
        <end position="50"/>
    </location>
</feature>
<comment type="subcellular location">
    <subcellularLocation>
        <location evidence="1 8">Cell membrane</location>
        <topology evidence="1 8">Multi-pass membrane protein</topology>
    </subcellularLocation>
</comment>
<evidence type="ECO:0000256" key="5">
    <source>
        <dbReference type="ARBA" id="ARBA00022692"/>
    </source>
</evidence>
<feature type="transmembrane region" description="Helical" evidence="9">
    <location>
        <begin position="86"/>
        <end position="103"/>
    </location>
</feature>
<evidence type="ECO:0000256" key="7">
    <source>
        <dbReference type="ARBA" id="ARBA00023136"/>
    </source>
</evidence>
<keyword evidence="5 9" id="KW-0812">Transmembrane</keyword>
<dbReference type="GO" id="GO:0005886">
    <property type="term" value="C:plasma membrane"/>
    <property type="evidence" value="ECO:0007669"/>
    <property type="project" value="UniProtKB-SubCell"/>
</dbReference>